<dbReference type="GO" id="GO:0005737">
    <property type="term" value="C:cytoplasm"/>
    <property type="evidence" value="ECO:0007669"/>
    <property type="project" value="TreeGrafter"/>
</dbReference>
<name>A0A6S6VYY3_9PLEO</name>
<dbReference type="PANTHER" id="PTHR48079">
    <property type="entry name" value="PROTEIN YEEZ"/>
    <property type="match status" value="1"/>
</dbReference>
<dbReference type="Gene3D" id="3.40.50.720">
    <property type="entry name" value="NAD(P)-binding Rossmann-like Domain"/>
    <property type="match status" value="1"/>
</dbReference>
<evidence type="ECO:0000313" key="2">
    <source>
        <dbReference type="EMBL" id="CAE7028019.1"/>
    </source>
</evidence>
<dbReference type="InterPro" id="IPR001509">
    <property type="entry name" value="Epimerase_deHydtase"/>
</dbReference>
<evidence type="ECO:0000313" key="3">
    <source>
        <dbReference type="Proteomes" id="UP000472372"/>
    </source>
</evidence>
<organism evidence="2 3">
    <name type="scientific">Pyrenophora teres f. teres</name>
    <dbReference type="NCBI Taxonomy" id="97479"/>
    <lineage>
        <taxon>Eukaryota</taxon>
        <taxon>Fungi</taxon>
        <taxon>Dikarya</taxon>
        <taxon>Ascomycota</taxon>
        <taxon>Pezizomycotina</taxon>
        <taxon>Dothideomycetes</taxon>
        <taxon>Pleosporomycetidae</taxon>
        <taxon>Pleosporales</taxon>
        <taxon>Pleosporineae</taxon>
        <taxon>Pleosporaceae</taxon>
        <taxon>Pyrenophora</taxon>
    </lineage>
</organism>
<gene>
    <name evidence="2" type="ORF">PTTW11_04346</name>
</gene>
<dbReference type="InterPro" id="IPR051783">
    <property type="entry name" value="NAD(P)-dependent_oxidoreduct"/>
</dbReference>
<sequence length="355" mass="38531">MSQKRVLLTGVTGYIGGSVLHQLLRSKHPAIEGAEIACLVRGQERVAQLHATFGHRLKVVGFEGLDDTEHLINIASQYDVIFNMTLGYHLASALAFIQGLSLRQKSTGRNAWMVHTSGVSNLADQPLSGTHVESNPNLEFDDSKDDINAYEKARNTRKRYIQRTTELGMVDAGLESGVKTLVLMPPLIYGVGTGLWNKCSLQVPRVAQAAISEGQAIVVGDGKGVWDNVHIEDLAELYELVLEEILSKDGACLPTGKQGVVFSAHGRHTWIEVSQAVADAAFEAGLVKNKTVRSVSLADGAKLMTSGVEQIAELGFASTCRTRSNIAKNLGWCPKAGVETWERSFLEEIRALAKL</sequence>
<dbReference type="SUPFAM" id="SSF51735">
    <property type="entry name" value="NAD(P)-binding Rossmann-fold domains"/>
    <property type="match status" value="1"/>
</dbReference>
<dbReference type="Pfam" id="PF01370">
    <property type="entry name" value="Epimerase"/>
    <property type="match status" value="1"/>
</dbReference>
<dbReference type="EMBL" id="HG992979">
    <property type="protein sequence ID" value="CAE7028019.1"/>
    <property type="molecule type" value="Genomic_DNA"/>
</dbReference>
<dbReference type="AlphaFoldDB" id="A0A6S6VYY3"/>
<dbReference type="Proteomes" id="UP000472372">
    <property type="component" value="Chromosome 3"/>
</dbReference>
<feature type="domain" description="NAD-dependent epimerase/dehydratase" evidence="1">
    <location>
        <begin position="166"/>
        <end position="244"/>
    </location>
</feature>
<dbReference type="InterPro" id="IPR036291">
    <property type="entry name" value="NAD(P)-bd_dom_sf"/>
</dbReference>
<dbReference type="GO" id="GO:0004029">
    <property type="term" value="F:aldehyde dehydrogenase (NAD+) activity"/>
    <property type="evidence" value="ECO:0007669"/>
    <property type="project" value="TreeGrafter"/>
</dbReference>
<evidence type="ECO:0000259" key="1">
    <source>
        <dbReference type="Pfam" id="PF01370"/>
    </source>
</evidence>
<dbReference type="PANTHER" id="PTHR48079:SF6">
    <property type="entry name" value="NAD(P)-BINDING DOMAIN-CONTAINING PROTEIN-RELATED"/>
    <property type="match status" value="1"/>
</dbReference>
<accession>A0A6S6VYY3</accession>
<reference evidence="2" key="1">
    <citation type="submission" date="2021-02" db="EMBL/GenBank/DDBJ databases">
        <authorList>
            <person name="Syme A R."/>
            <person name="Syme A R."/>
            <person name="Moolhuijzen P."/>
        </authorList>
    </citation>
    <scope>NUCLEOTIDE SEQUENCE</scope>
    <source>
        <strain evidence="2">W1-1</strain>
    </source>
</reference>
<proteinExistence type="predicted"/>
<protein>
    <submittedName>
        <fullName evidence="2">NAD dependent epimerase dehydratase family protein</fullName>
    </submittedName>
</protein>